<evidence type="ECO:0000313" key="9">
    <source>
        <dbReference type="Proteomes" id="UP000297720"/>
    </source>
</evidence>
<proteinExistence type="predicted"/>
<dbReference type="InterPro" id="IPR010652">
    <property type="entry name" value="DUF1232"/>
</dbReference>
<dbReference type="EMBL" id="QORL01000043">
    <property type="protein sequence ID" value="TFF72557.1"/>
    <property type="molecule type" value="Genomic_DNA"/>
</dbReference>
<evidence type="ECO:0000256" key="1">
    <source>
        <dbReference type="ARBA" id="ARBA00004127"/>
    </source>
</evidence>
<feature type="domain" description="DUF1232" evidence="6">
    <location>
        <begin position="28"/>
        <end position="64"/>
    </location>
</feature>
<sequence length="85" mass="9790">MSARRWLIWRRLRRLYLGFRHPATPWWAKGLVILILIYGISPVDLVPDLVPLVGWLDDATLLMLLLWGWEKCLPGAVVAALDNLD</sequence>
<dbReference type="Pfam" id="PF06803">
    <property type="entry name" value="DUF1232"/>
    <property type="match status" value="1"/>
</dbReference>
<comment type="subcellular location">
    <subcellularLocation>
        <location evidence="1">Endomembrane system</location>
        <topology evidence="1">Multi-pass membrane protein</topology>
    </subcellularLocation>
</comment>
<keyword evidence="3 5" id="KW-1133">Transmembrane helix</keyword>
<organism evidence="8 10">
    <name type="scientific">Aeromonas taiwanensis</name>
    <dbReference type="NCBI Taxonomy" id="633417"/>
    <lineage>
        <taxon>Bacteria</taxon>
        <taxon>Pseudomonadati</taxon>
        <taxon>Pseudomonadota</taxon>
        <taxon>Gammaproteobacteria</taxon>
        <taxon>Aeromonadales</taxon>
        <taxon>Aeromonadaceae</taxon>
        <taxon>Aeromonas</taxon>
    </lineage>
</organism>
<feature type="transmembrane region" description="Helical" evidence="5">
    <location>
        <begin position="61"/>
        <end position="81"/>
    </location>
</feature>
<dbReference type="GO" id="GO:0012505">
    <property type="term" value="C:endomembrane system"/>
    <property type="evidence" value="ECO:0007669"/>
    <property type="project" value="UniProtKB-SubCell"/>
</dbReference>
<protein>
    <submittedName>
        <fullName evidence="8">DUF1232 domain-containing protein</fullName>
    </submittedName>
</protein>
<keyword evidence="2 5" id="KW-0812">Transmembrane</keyword>
<dbReference type="Proteomes" id="UP000297720">
    <property type="component" value="Unassembled WGS sequence"/>
</dbReference>
<evidence type="ECO:0000256" key="2">
    <source>
        <dbReference type="ARBA" id="ARBA00022692"/>
    </source>
</evidence>
<reference evidence="8 10" key="1">
    <citation type="submission" date="2018-06" db="EMBL/GenBank/DDBJ databases">
        <title>Occurrence of a novel blaKPC-2- and qnrS2- harbouring IncP6 plasmid from Aeromonas taiwanensis isolates recovered from the river sediments.</title>
        <authorList>
            <person name="Zheng B."/>
            <person name="Yu X."/>
            <person name="Xiao Y."/>
        </authorList>
    </citation>
    <scope>NUCLEOTIDE SEQUENCE [LARGE SCALE GENOMIC DNA]</scope>
    <source>
        <strain evidence="7 9">1713</strain>
        <strain evidence="8 10">198</strain>
    </source>
</reference>
<evidence type="ECO:0000313" key="8">
    <source>
        <dbReference type="EMBL" id="TFF76115.1"/>
    </source>
</evidence>
<keyword evidence="4 5" id="KW-0472">Membrane</keyword>
<evidence type="ECO:0000256" key="5">
    <source>
        <dbReference type="SAM" id="Phobius"/>
    </source>
</evidence>
<dbReference type="Proteomes" id="UP000297914">
    <property type="component" value="Unassembled WGS sequence"/>
</dbReference>
<evidence type="ECO:0000256" key="4">
    <source>
        <dbReference type="ARBA" id="ARBA00023136"/>
    </source>
</evidence>
<evidence type="ECO:0000256" key="3">
    <source>
        <dbReference type="ARBA" id="ARBA00022989"/>
    </source>
</evidence>
<name>A0A5F0K7A6_9GAMM</name>
<dbReference type="AlphaFoldDB" id="A0A5F0K7A6"/>
<feature type="transmembrane region" description="Helical" evidence="5">
    <location>
        <begin position="21"/>
        <end position="41"/>
    </location>
</feature>
<dbReference type="EMBL" id="QORK01000043">
    <property type="protein sequence ID" value="TFF76115.1"/>
    <property type="molecule type" value="Genomic_DNA"/>
</dbReference>
<evidence type="ECO:0000259" key="6">
    <source>
        <dbReference type="Pfam" id="PF06803"/>
    </source>
</evidence>
<dbReference type="RefSeq" id="WP_134696746.1">
    <property type="nucleotide sequence ID" value="NZ_CALKSX010000183.1"/>
</dbReference>
<comment type="caution">
    <text evidence="8">The sequence shown here is derived from an EMBL/GenBank/DDBJ whole genome shotgun (WGS) entry which is preliminary data.</text>
</comment>
<accession>A0A5F0K7A6</accession>
<keyword evidence="9" id="KW-1185">Reference proteome</keyword>
<evidence type="ECO:0000313" key="7">
    <source>
        <dbReference type="EMBL" id="TFF72557.1"/>
    </source>
</evidence>
<evidence type="ECO:0000313" key="10">
    <source>
        <dbReference type="Proteomes" id="UP000297914"/>
    </source>
</evidence>
<gene>
    <name evidence="7" type="ORF">DRM93_17185</name>
    <name evidence="8" type="ORF">DRM94_17185</name>
</gene>